<proteinExistence type="predicted"/>
<comment type="caution">
    <text evidence="2">The sequence shown here is derived from an EMBL/GenBank/DDBJ whole genome shotgun (WGS) entry which is preliminary data.</text>
</comment>
<keyword evidence="3" id="KW-1185">Reference proteome</keyword>
<dbReference type="AlphaFoldDB" id="A0A7J6W6C2"/>
<sequence length="62" mass="7143">FFMLEMAANRAIRAENEQLQQQLREVNAQPQNLQAEFQQHRIVESARLAAQNPNGNVMAYKS</sequence>
<accession>A0A7J6W6C2</accession>
<evidence type="ECO:0000313" key="3">
    <source>
        <dbReference type="Proteomes" id="UP000554482"/>
    </source>
</evidence>
<keyword evidence="1" id="KW-0175">Coiled coil</keyword>
<dbReference type="Proteomes" id="UP000554482">
    <property type="component" value="Unassembled WGS sequence"/>
</dbReference>
<feature type="coiled-coil region" evidence="1">
    <location>
        <begin position="9"/>
        <end position="36"/>
    </location>
</feature>
<evidence type="ECO:0000313" key="2">
    <source>
        <dbReference type="EMBL" id="KAF5192924.1"/>
    </source>
</evidence>
<dbReference type="EMBL" id="JABWDY010020738">
    <property type="protein sequence ID" value="KAF5192924.1"/>
    <property type="molecule type" value="Genomic_DNA"/>
</dbReference>
<evidence type="ECO:0000256" key="1">
    <source>
        <dbReference type="SAM" id="Coils"/>
    </source>
</evidence>
<reference evidence="2 3" key="1">
    <citation type="submission" date="2020-06" db="EMBL/GenBank/DDBJ databases">
        <title>Transcriptomic and genomic resources for Thalictrum thalictroides and T. hernandezii: Facilitating candidate gene discovery in an emerging model plant lineage.</title>
        <authorList>
            <person name="Arias T."/>
            <person name="Riano-Pachon D.M."/>
            <person name="Di Stilio V.S."/>
        </authorList>
    </citation>
    <scope>NUCLEOTIDE SEQUENCE [LARGE SCALE GENOMIC DNA]</scope>
    <source>
        <strain evidence="3">cv. WT478/WT964</strain>
        <tissue evidence="2">Leaves</tissue>
    </source>
</reference>
<protein>
    <submittedName>
        <fullName evidence="2">Uncharacterized protein</fullName>
    </submittedName>
</protein>
<organism evidence="2 3">
    <name type="scientific">Thalictrum thalictroides</name>
    <name type="common">Rue-anemone</name>
    <name type="synonym">Anemone thalictroides</name>
    <dbReference type="NCBI Taxonomy" id="46969"/>
    <lineage>
        <taxon>Eukaryota</taxon>
        <taxon>Viridiplantae</taxon>
        <taxon>Streptophyta</taxon>
        <taxon>Embryophyta</taxon>
        <taxon>Tracheophyta</taxon>
        <taxon>Spermatophyta</taxon>
        <taxon>Magnoliopsida</taxon>
        <taxon>Ranunculales</taxon>
        <taxon>Ranunculaceae</taxon>
        <taxon>Thalictroideae</taxon>
        <taxon>Thalictrum</taxon>
    </lineage>
</organism>
<name>A0A7J6W6C2_THATH</name>
<gene>
    <name evidence="2" type="ORF">FRX31_017489</name>
</gene>
<feature type="non-terminal residue" evidence="2">
    <location>
        <position position="1"/>
    </location>
</feature>